<feature type="compositionally biased region" description="Low complexity" evidence="3">
    <location>
        <begin position="528"/>
        <end position="537"/>
    </location>
</feature>
<feature type="compositionally biased region" description="Pro residues" evidence="3">
    <location>
        <begin position="766"/>
        <end position="776"/>
    </location>
</feature>
<evidence type="ECO:0008006" key="7">
    <source>
        <dbReference type="Google" id="ProtNLM"/>
    </source>
</evidence>
<feature type="region of interest" description="Disordered" evidence="3">
    <location>
        <begin position="807"/>
        <end position="882"/>
    </location>
</feature>
<keyword evidence="6" id="KW-1185">Reference proteome</keyword>
<dbReference type="GO" id="GO:0015630">
    <property type="term" value="C:microtubule cytoskeleton"/>
    <property type="evidence" value="ECO:0007669"/>
    <property type="project" value="TreeGrafter"/>
</dbReference>
<name>A0A158QW20_MESCO</name>
<feature type="compositionally biased region" description="Basic and acidic residues" evidence="3">
    <location>
        <begin position="807"/>
        <end position="837"/>
    </location>
</feature>
<evidence type="ECO:0000313" key="6">
    <source>
        <dbReference type="Proteomes" id="UP000267029"/>
    </source>
</evidence>
<feature type="compositionally biased region" description="Pro residues" evidence="3">
    <location>
        <begin position="612"/>
        <end position="621"/>
    </location>
</feature>
<feature type="compositionally biased region" description="Low complexity" evidence="3">
    <location>
        <begin position="69"/>
        <end position="83"/>
    </location>
</feature>
<evidence type="ECO:0000256" key="3">
    <source>
        <dbReference type="SAM" id="MobiDB-lite"/>
    </source>
</evidence>
<evidence type="ECO:0000256" key="2">
    <source>
        <dbReference type="ARBA" id="ARBA00023054"/>
    </source>
</evidence>
<evidence type="ECO:0000256" key="1">
    <source>
        <dbReference type="ARBA" id="ARBA00007525"/>
    </source>
</evidence>
<feature type="compositionally biased region" description="Basic and acidic residues" evidence="3">
    <location>
        <begin position="844"/>
        <end position="882"/>
    </location>
</feature>
<keyword evidence="4" id="KW-0472">Membrane</keyword>
<keyword evidence="4" id="KW-1133">Transmembrane helix</keyword>
<keyword evidence="4" id="KW-0812">Transmembrane</keyword>
<feature type="region of interest" description="Disordered" evidence="3">
    <location>
        <begin position="278"/>
        <end position="358"/>
    </location>
</feature>
<reference evidence="5 6" key="1">
    <citation type="submission" date="2018-10" db="EMBL/GenBank/DDBJ databases">
        <authorList>
            <consortium name="Pathogen Informatics"/>
        </authorList>
    </citation>
    <scope>NUCLEOTIDE SEQUENCE [LARGE SCALE GENOMIC DNA]</scope>
</reference>
<feature type="region of interest" description="Disordered" evidence="3">
    <location>
        <begin position="182"/>
        <end position="202"/>
    </location>
</feature>
<dbReference type="PANTHER" id="PTHR15073:SF1">
    <property type="entry name" value="RETICULOCYTE-BINDING PROTEIN HOMOLOG 2A"/>
    <property type="match status" value="1"/>
</dbReference>
<evidence type="ECO:0000313" key="5">
    <source>
        <dbReference type="EMBL" id="VDD82993.1"/>
    </source>
</evidence>
<feature type="region of interest" description="Disordered" evidence="3">
    <location>
        <begin position="388"/>
        <end position="424"/>
    </location>
</feature>
<feature type="compositionally biased region" description="Basic and acidic residues" evidence="3">
    <location>
        <begin position="278"/>
        <end position="288"/>
    </location>
</feature>
<evidence type="ECO:0000256" key="4">
    <source>
        <dbReference type="SAM" id="Phobius"/>
    </source>
</evidence>
<dbReference type="EMBL" id="UXSR01005617">
    <property type="protein sequence ID" value="VDD82993.1"/>
    <property type="molecule type" value="Genomic_DNA"/>
</dbReference>
<feature type="compositionally biased region" description="Low complexity" evidence="3">
    <location>
        <begin position="324"/>
        <end position="347"/>
    </location>
</feature>
<accession>A0A158QW20</accession>
<feature type="compositionally biased region" description="Basic and acidic residues" evidence="3">
    <location>
        <begin position="732"/>
        <end position="741"/>
    </location>
</feature>
<dbReference type="PANTHER" id="PTHR15073">
    <property type="entry name" value="MICROTUBULE-ASSOCIATED PROTEIN"/>
    <property type="match status" value="1"/>
</dbReference>
<comment type="similarity">
    <text evidence="1">Belongs to the MAP7 family.</text>
</comment>
<feature type="region of interest" description="Disordered" evidence="3">
    <location>
        <begin position="510"/>
        <end position="795"/>
    </location>
</feature>
<feature type="compositionally biased region" description="Polar residues" evidence="3">
    <location>
        <begin position="931"/>
        <end position="952"/>
    </location>
</feature>
<keyword evidence="2" id="KW-0175">Coiled coil</keyword>
<dbReference type="OrthoDB" id="6288422at2759"/>
<feature type="region of interest" description="Disordered" evidence="3">
    <location>
        <begin position="915"/>
        <end position="962"/>
    </location>
</feature>
<gene>
    <name evidence="5" type="ORF">MCOS_LOCUS8996</name>
</gene>
<feature type="region of interest" description="Disordered" evidence="3">
    <location>
        <begin position="107"/>
        <end position="148"/>
    </location>
</feature>
<protein>
    <recommendedName>
        <fullName evidence="7">Ensconsin</fullName>
    </recommendedName>
</protein>
<dbReference type="AlphaFoldDB" id="A0A158QW20"/>
<dbReference type="STRING" id="53468.A0A158QW20"/>
<dbReference type="Proteomes" id="UP000267029">
    <property type="component" value="Unassembled WGS sequence"/>
</dbReference>
<sequence length="1097" mass="118884">MAEVEDLPVVSSTSESKENDVVSTSVSILIVLISILNFSCVLIAEPLPQSDHLSISPAHLSREYSQQPSTTNSSVSGGNNGLTSERRRKLLAEAEYQKTEQRRLQILESQKRAEAQREKQKEERKRRIEETRQREEARQRKAQETKKEIERQYRDHMQTLLQRNRERTVANSDQHRQPPTIMRASHMHSGPSKPATVSSASSDRMATSFTVAFGSSTPRSICTKANEAALRSQAAFEARLASYLNGRHSGCFLTQSSAYTTYALYVKPDLLPEDHPIRKHHQQQERHSYTAVSPAPRRAASANPGLQRHNMATPTLGKGSPITRAGRVGTGTTRAPRAASASRQPQPQSRPPERAATGLPPLRKAASIQHFAVPTIAYASKVKGAPPPEIPTARTVKPNSATEGVGTLPQRRTVPGRSGVSHDSVSSNNRVAVLSPTRFSIYSSLTSLSNDFLRLVTVASGVTQRCGGGLACTLISVRLASVSARARSLYRNTFLGDRCNSYAAPTTASANRQRAISHDQKQAHDNFSSASSTSTTLSHRKPSVPNALEGRGRSQKRAVPTTTAKPPEPIKTASKPVPNKQSKPVPIKKPATVTPAETGMAAEQSSESKPVTPTPDSPPAAMPSVSPVASTLAQVRPSPAPPTSLAEELESTQAELPAEPQQGPHSPPAMSLAAELDSAVSPPLEGTSVPEETLEVEAPAHSTSEEKEPVPAEDGPEAVPEVTSTVVDDDDANKADRKPSEEEPSPANVVVAAATEEKEAVQAPRKPTPPPGPLPSGPIKASTTGSGEGGCLPEEEAAIYRAKMAEQRRLAKERLAEQERREAEEERERNERREAERQAAIQAARERAIEEARLAAESRQAREAAEQEARLQAEREAQERAARERQRLEAIERERLENFRRAEEERAMRKKRLDSIMSRVNRSDRSLSRGVANSESSNSLPGMMTTSATNAGGDQPATEGGPKQPPVHFSLGHGVSSSRICCNRLLNSAHYQQCPLSIRSRLSSKRSVRVISHHLLFYGFKFSNDAFQREPADSSTTVPNQNGISNGYPKFTSPLLQSLLSGSNRFAGDSAASAATTGGVSTDTRHVFIALSFSNIH</sequence>
<organism evidence="5 6">
    <name type="scientific">Mesocestoides corti</name>
    <name type="common">Flatworm</name>
    <dbReference type="NCBI Taxonomy" id="53468"/>
    <lineage>
        <taxon>Eukaryota</taxon>
        <taxon>Metazoa</taxon>
        <taxon>Spiralia</taxon>
        <taxon>Lophotrochozoa</taxon>
        <taxon>Platyhelminthes</taxon>
        <taxon>Cestoda</taxon>
        <taxon>Eucestoda</taxon>
        <taxon>Cyclophyllidea</taxon>
        <taxon>Mesocestoididae</taxon>
        <taxon>Mesocestoides</taxon>
    </lineage>
</organism>
<dbReference type="InterPro" id="IPR051483">
    <property type="entry name" value="MAP7_domain-containing"/>
</dbReference>
<feature type="compositionally biased region" description="Low complexity" evidence="3">
    <location>
        <begin position="293"/>
        <end position="302"/>
    </location>
</feature>
<proteinExistence type="inferred from homology"/>
<dbReference type="GO" id="GO:0000226">
    <property type="term" value="P:microtubule cytoskeleton organization"/>
    <property type="evidence" value="ECO:0007669"/>
    <property type="project" value="TreeGrafter"/>
</dbReference>
<feature type="region of interest" description="Disordered" evidence="3">
    <location>
        <begin position="61"/>
        <end position="83"/>
    </location>
</feature>
<feature type="transmembrane region" description="Helical" evidence="4">
    <location>
        <begin position="21"/>
        <end position="44"/>
    </location>
</feature>